<evidence type="ECO:0000313" key="3">
    <source>
        <dbReference type="Proteomes" id="UP000004291"/>
    </source>
</evidence>
<sequence length="243" mass="25954">MRLQHSILVPLIVMVLAGAELTADIPIPVPKPKPVAETGTPEPAVKASPQVTITAPEGTEAALRSCESELETLGVDFERLEPVTGENGCGIASPYAITAIAHGVALKPATELRCETALSLARWVRDVAVPSARALPGSPRLRTINHGSTYVCRRRNNLPTGKMSEHSIGNAIDIVGFEFEGREPIGVTPRTGKGSFEEAFQRAVRAGACLHFTTVLGPGANASHDDHLHFDIARRRGGYRLCQ</sequence>
<feature type="domain" description="Extensin-like C-terminal" evidence="1">
    <location>
        <begin position="65"/>
        <end position="243"/>
    </location>
</feature>
<dbReference type="InterPro" id="IPR009683">
    <property type="entry name" value="Extensin-like_C"/>
</dbReference>
<organism evidence="2 3">
    <name type="scientific">Hoeflea phototrophica (strain DSM 17068 / NCIMB 14078 / DFL-43)</name>
    <dbReference type="NCBI Taxonomy" id="411684"/>
    <lineage>
        <taxon>Bacteria</taxon>
        <taxon>Pseudomonadati</taxon>
        <taxon>Pseudomonadota</taxon>
        <taxon>Alphaproteobacteria</taxon>
        <taxon>Hyphomicrobiales</taxon>
        <taxon>Rhizobiaceae</taxon>
        <taxon>Hoeflea</taxon>
    </lineage>
</organism>
<dbReference type="EMBL" id="ABIA03000004">
    <property type="protein sequence ID" value="EDQ34145.1"/>
    <property type="molecule type" value="Genomic_DNA"/>
</dbReference>
<reference evidence="2 3" key="1">
    <citation type="submission" date="2007-10" db="EMBL/GenBank/DDBJ databases">
        <authorList>
            <person name="Wagner-Dobler I."/>
            <person name="Ferriera S."/>
            <person name="Johnson J."/>
            <person name="Kravitz S."/>
            <person name="Beeson K."/>
            <person name="Sutton G."/>
            <person name="Rogers Y.-H."/>
            <person name="Friedman R."/>
            <person name="Frazier M."/>
            <person name="Venter J.C."/>
        </authorList>
    </citation>
    <scope>NUCLEOTIDE SEQUENCE [LARGE SCALE GENOMIC DNA]</scope>
    <source>
        <strain evidence="2 3">DFL-43</strain>
    </source>
</reference>
<comment type="caution">
    <text evidence="2">The sequence shown here is derived from an EMBL/GenBank/DDBJ whole genome shotgun (WGS) entry which is preliminary data.</text>
</comment>
<proteinExistence type="predicted"/>
<dbReference type="OrthoDB" id="9809788at2"/>
<evidence type="ECO:0000259" key="1">
    <source>
        <dbReference type="Pfam" id="PF06904"/>
    </source>
</evidence>
<protein>
    <recommendedName>
        <fullName evidence="1">Extensin-like C-terminal domain-containing protein</fullName>
    </recommendedName>
</protein>
<name>A9D270_HOEPD</name>
<accession>A9D270</accession>
<dbReference type="HOGENOM" id="CLU_043272_1_1_5"/>
<reference evidence="2 3" key="2">
    <citation type="submission" date="2012-06" db="EMBL/GenBank/DDBJ databases">
        <authorList>
            <person name="Fiebig A."/>
        </authorList>
    </citation>
    <scope>NUCLEOTIDE SEQUENCE [LARGE SCALE GENOMIC DNA]</scope>
    <source>
        <strain evidence="2 3">DFL-43</strain>
    </source>
</reference>
<dbReference type="AlphaFoldDB" id="A9D270"/>
<dbReference type="eggNOG" id="COG3921">
    <property type="taxonomic scope" value="Bacteria"/>
</dbReference>
<keyword evidence="3" id="KW-1185">Reference proteome</keyword>
<gene>
    <name evidence="2" type="ORF">HPDFL43_14147</name>
</gene>
<dbReference type="STRING" id="411684.HPDFL43_14147"/>
<evidence type="ECO:0000313" key="2">
    <source>
        <dbReference type="EMBL" id="EDQ34145.1"/>
    </source>
</evidence>
<dbReference type="Proteomes" id="UP000004291">
    <property type="component" value="Chromosome"/>
</dbReference>
<dbReference type="Pfam" id="PF06904">
    <property type="entry name" value="Extensin-like_C"/>
    <property type="match status" value="1"/>
</dbReference>